<dbReference type="InterPro" id="IPR036259">
    <property type="entry name" value="MFS_trans_sf"/>
</dbReference>
<keyword evidence="2" id="KW-0812">Transmembrane</keyword>
<gene>
    <name evidence="4" type="ORF">AB6A40_004937</name>
</gene>
<feature type="transmembrane region" description="Helical" evidence="2">
    <location>
        <begin position="150"/>
        <end position="176"/>
    </location>
</feature>
<feature type="transmembrane region" description="Helical" evidence="2">
    <location>
        <begin position="542"/>
        <end position="562"/>
    </location>
</feature>
<feature type="transmembrane region" description="Helical" evidence="2">
    <location>
        <begin position="97"/>
        <end position="117"/>
    </location>
</feature>
<feature type="transmembrane region" description="Helical" evidence="2">
    <location>
        <begin position="124"/>
        <end position="144"/>
    </location>
</feature>
<evidence type="ECO:0000256" key="2">
    <source>
        <dbReference type="SAM" id="Phobius"/>
    </source>
</evidence>
<evidence type="ECO:0000313" key="5">
    <source>
        <dbReference type="Proteomes" id="UP001608902"/>
    </source>
</evidence>
<dbReference type="EMBL" id="JBGFUD010003003">
    <property type="protein sequence ID" value="MFH4978228.1"/>
    <property type="molecule type" value="Genomic_DNA"/>
</dbReference>
<dbReference type="InterPro" id="IPR011701">
    <property type="entry name" value="MFS"/>
</dbReference>
<evidence type="ECO:0000259" key="3">
    <source>
        <dbReference type="PROSITE" id="PS50850"/>
    </source>
</evidence>
<dbReference type="GO" id="GO:0016020">
    <property type="term" value="C:membrane"/>
    <property type="evidence" value="ECO:0007669"/>
    <property type="project" value="UniProtKB-SubCell"/>
</dbReference>
<accession>A0ABD6EE45</accession>
<feature type="transmembrane region" description="Helical" evidence="2">
    <location>
        <begin position="569"/>
        <end position="592"/>
    </location>
</feature>
<feature type="transmembrane region" description="Helical" evidence="2">
    <location>
        <begin position="663"/>
        <end position="686"/>
    </location>
</feature>
<proteinExistence type="predicted"/>
<evidence type="ECO:0000313" key="4">
    <source>
        <dbReference type="EMBL" id="MFH4978228.1"/>
    </source>
</evidence>
<comment type="caution">
    <text evidence="4">The sequence shown here is derived from an EMBL/GenBank/DDBJ whole genome shotgun (WGS) entry which is preliminary data.</text>
</comment>
<keyword evidence="2" id="KW-0472">Membrane</keyword>
<dbReference type="Pfam" id="PF07690">
    <property type="entry name" value="MFS_1"/>
    <property type="match status" value="2"/>
</dbReference>
<dbReference type="AlphaFoldDB" id="A0ABD6EE45"/>
<organism evidence="4 5">
    <name type="scientific">Gnathostoma spinigerum</name>
    <dbReference type="NCBI Taxonomy" id="75299"/>
    <lineage>
        <taxon>Eukaryota</taxon>
        <taxon>Metazoa</taxon>
        <taxon>Ecdysozoa</taxon>
        <taxon>Nematoda</taxon>
        <taxon>Chromadorea</taxon>
        <taxon>Rhabditida</taxon>
        <taxon>Spirurina</taxon>
        <taxon>Gnathostomatomorpha</taxon>
        <taxon>Gnathostomatoidea</taxon>
        <taxon>Gnathostomatidae</taxon>
        <taxon>Gnathostoma</taxon>
    </lineage>
</organism>
<dbReference type="SUPFAM" id="SSF103473">
    <property type="entry name" value="MFS general substrate transporter"/>
    <property type="match status" value="1"/>
</dbReference>
<keyword evidence="2" id="KW-1133">Transmembrane helix</keyword>
<dbReference type="Gene3D" id="1.20.1250.20">
    <property type="entry name" value="MFS general substrate transporter like domains"/>
    <property type="match status" value="2"/>
</dbReference>
<feature type="transmembrane region" description="Helical" evidence="2">
    <location>
        <begin position="213"/>
        <end position="232"/>
    </location>
</feature>
<dbReference type="PANTHER" id="PTHR11360">
    <property type="entry name" value="MONOCARBOXYLATE TRANSPORTER"/>
    <property type="match status" value="1"/>
</dbReference>
<evidence type="ECO:0000256" key="1">
    <source>
        <dbReference type="ARBA" id="ARBA00004141"/>
    </source>
</evidence>
<dbReference type="PANTHER" id="PTHR11360:SF299">
    <property type="entry name" value="GEM-1"/>
    <property type="match status" value="1"/>
</dbReference>
<dbReference type="PROSITE" id="PS50850">
    <property type="entry name" value="MFS"/>
    <property type="match status" value="1"/>
</dbReference>
<reference evidence="4 5" key="1">
    <citation type="submission" date="2024-08" db="EMBL/GenBank/DDBJ databases">
        <title>Gnathostoma spinigerum genome.</title>
        <authorList>
            <person name="Gonzalez-Bertolin B."/>
            <person name="Monzon S."/>
            <person name="Zaballos A."/>
            <person name="Jimenez P."/>
            <person name="Dekumyoy P."/>
            <person name="Varona S."/>
            <person name="Cuesta I."/>
            <person name="Sumanam S."/>
            <person name="Adisakwattana P."/>
            <person name="Gasser R.B."/>
            <person name="Hernandez-Gonzalez A."/>
            <person name="Young N.D."/>
            <person name="Perteguer M.J."/>
        </authorList>
    </citation>
    <scope>NUCLEOTIDE SEQUENCE [LARGE SCALE GENOMIC DNA]</scope>
    <source>
        <strain evidence="4">AL3</strain>
        <tissue evidence="4">Liver</tissue>
    </source>
</reference>
<feature type="transmembrane region" description="Helical" evidence="2">
    <location>
        <begin position="598"/>
        <end position="621"/>
    </location>
</feature>
<feature type="transmembrane region" description="Helical" evidence="2">
    <location>
        <begin position="633"/>
        <end position="651"/>
    </location>
</feature>
<name>A0ABD6EE45_9BILA</name>
<dbReference type="Proteomes" id="UP001608902">
    <property type="component" value="Unassembled WGS sequence"/>
</dbReference>
<dbReference type="InterPro" id="IPR020846">
    <property type="entry name" value="MFS_dom"/>
</dbReference>
<protein>
    <recommendedName>
        <fullName evidence="3">Major facilitator superfamily (MFS) profile domain-containing protein</fullName>
    </recommendedName>
</protein>
<keyword evidence="5" id="KW-1185">Reference proteome</keyword>
<dbReference type="InterPro" id="IPR050327">
    <property type="entry name" value="Proton-linked_MCT"/>
</dbReference>
<feature type="transmembrane region" description="Helical" evidence="2">
    <location>
        <begin position="55"/>
        <end position="77"/>
    </location>
</feature>
<feature type="domain" description="Major facilitator superfamily (MFS) profile" evidence="3">
    <location>
        <begin position="55"/>
        <end position="687"/>
    </location>
</feature>
<sequence>MEVDEEEKQRGIVTEYSNVLPNNSLSHNVQGSLGSVDESDSEDSSLLPEAPDGGYGWIIVMASFLIHFICDGISFSFGVMFPEIQTYYHASKTVSGVVGSVFLAIPLLLGPLAGALTDIYDCRLMTLVGGVLAAAGCFLSFFAFNVWLFVFTFAIITGTGMSFCYNTAIVAVTYYFQKKRALATGIAVCGSGAGTFVIAPIVEFLFAKFGWRYALLVLGAMLLLLLGCGWLIKDLEWPEDTIEYKRRKFIEKTERERAERQRELGAHCENFCEKAHGPLTVLKPRRAFSLPEVHALKYSATFELDALNVGDVPGILRKDGTCDVQDVFSRSKSVGTFLTHFTVPVLNVVLTGPTQTDTTALAPDNGVTFQADTILPQSTIDKPLVSFEQAPLLNSMLEKRKRPNIFRGNMLIDAAAFGTNLRTVRMMSLVGAGAAQGRVPASNVMGYDRRINIFGSGMSRRVPSAPAIFVRRKRKSRSVRLKKMMESLKEWVAVIKSLLRIPAFVIFLISTFVLYVCFDIPYVNFPEYAIQKLNVSDSEASYLVSGIGIMNMFSMLLCGVIADWSRARNFIMVLYGLFIVAAGLCLAIAPYAQTYLELMVLCSGFGFFISANYVLASVITVRILCLYDFQTGYGLLCLVEGLGNLLGPGLVGFLHDHVRSYKFIFLFGGVAVIFSGVMVFFIEVYLRMCGDDDDQSSISSTIPEGSTAQTLVARSIADQPIKSNH</sequence>
<feature type="transmembrane region" description="Helical" evidence="2">
    <location>
        <begin position="183"/>
        <end position="207"/>
    </location>
</feature>
<comment type="subcellular location">
    <subcellularLocation>
        <location evidence="1">Membrane</location>
        <topology evidence="1">Multi-pass membrane protein</topology>
    </subcellularLocation>
</comment>
<feature type="transmembrane region" description="Helical" evidence="2">
    <location>
        <begin position="498"/>
        <end position="522"/>
    </location>
</feature>